<gene>
    <name evidence="1" type="ORF">AYBTSS11_LOCUS26351</name>
</gene>
<dbReference type="AlphaFoldDB" id="A0AA86SWM9"/>
<protein>
    <submittedName>
        <fullName evidence="1">Uncharacterized protein</fullName>
    </submittedName>
</protein>
<sequence>MAVQRCAVIGVVASCSGAKDANHNGSRLVVTMTHDEGILSAVKVNNGEIGFLGGDSGGQLVGRDSGQWWLATRWAVWVAEEVATGRKHDGDWEDLRLRREDGGVHGGFDEGETRVKEQWVAVRARVGAMEVEVVVYLSGRRHRLVREKVLRPGWRQGVRGF</sequence>
<reference evidence="1" key="1">
    <citation type="submission" date="2023-10" db="EMBL/GenBank/DDBJ databases">
        <authorList>
            <person name="Domelevo Entfellner J.-B."/>
        </authorList>
    </citation>
    <scope>NUCLEOTIDE SEQUENCE</scope>
</reference>
<evidence type="ECO:0000313" key="2">
    <source>
        <dbReference type="Proteomes" id="UP001189624"/>
    </source>
</evidence>
<organism evidence="1 2">
    <name type="scientific">Sphenostylis stenocarpa</name>
    <dbReference type="NCBI Taxonomy" id="92480"/>
    <lineage>
        <taxon>Eukaryota</taxon>
        <taxon>Viridiplantae</taxon>
        <taxon>Streptophyta</taxon>
        <taxon>Embryophyta</taxon>
        <taxon>Tracheophyta</taxon>
        <taxon>Spermatophyta</taxon>
        <taxon>Magnoliopsida</taxon>
        <taxon>eudicotyledons</taxon>
        <taxon>Gunneridae</taxon>
        <taxon>Pentapetalae</taxon>
        <taxon>rosids</taxon>
        <taxon>fabids</taxon>
        <taxon>Fabales</taxon>
        <taxon>Fabaceae</taxon>
        <taxon>Papilionoideae</taxon>
        <taxon>50 kb inversion clade</taxon>
        <taxon>NPAAA clade</taxon>
        <taxon>indigoferoid/millettioid clade</taxon>
        <taxon>Phaseoleae</taxon>
        <taxon>Sphenostylis</taxon>
    </lineage>
</organism>
<name>A0AA86SWM9_9FABA</name>
<dbReference type="Gramene" id="rna-AYBTSS11_LOCUS26351">
    <property type="protein sequence ID" value="CAJ1974278.1"/>
    <property type="gene ID" value="gene-AYBTSS11_LOCUS26351"/>
</dbReference>
<evidence type="ECO:0000313" key="1">
    <source>
        <dbReference type="EMBL" id="CAJ1974278.1"/>
    </source>
</evidence>
<dbReference type="EMBL" id="OY731406">
    <property type="protein sequence ID" value="CAJ1974278.1"/>
    <property type="molecule type" value="Genomic_DNA"/>
</dbReference>
<dbReference type="Proteomes" id="UP001189624">
    <property type="component" value="Chromosome 9"/>
</dbReference>
<proteinExistence type="predicted"/>
<keyword evidence="2" id="KW-1185">Reference proteome</keyword>
<accession>A0AA86SWM9</accession>